<dbReference type="EMBL" id="VRYY01000109">
    <property type="protein sequence ID" value="MBG3876371.1"/>
    <property type="molecule type" value="Genomic_DNA"/>
</dbReference>
<evidence type="ECO:0000313" key="16">
    <source>
        <dbReference type="Proteomes" id="UP001194469"/>
    </source>
</evidence>
<evidence type="ECO:0000256" key="7">
    <source>
        <dbReference type="ARBA" id="ARBA00022723"/>
    </source>
</evidence>
<dbReference type="SUPFAM" id="SSF48695">
    <property type="entry name" value="Multiheme cytochromes"/>
    <property type="match status" value="1"/>
</dbReference>
<keyword evidence="11 13" id="KW-0472">Membrane</keyword>
<evidence type="ECO:0000259" key="14">
    <source>
        <dbReference type="Pfam" id="PF03264"/>
    </source>
</evidence>
<evidence type="ECO:0000256" key="6">
    <source>
        <dbReference type="ARBA" id="ARBA00022692"/>
    </source>
</evidence>
<evidence type="ECO:0000256" key="12">
    <source>
        <dbReference type="PIRNR" id="PIRNR000013"/>
    </source>
</evidence>
<evidence type="ECO:0000256" key="2">
    <source>
        <dbReference type="ARBA" id="ARBA00007395"/>
    </source>
</evidence>
<keyword evidence="6 13" id="KW-0812">Transmembrane</keyword>
<evidence type="ECO:0000313" key="15">
    <source>
        <dbReference type="EMBL" id="MBG3876371.1"/>
    </source>
</evidence>
<dbReference type="PANTHER" id="PTHR30333">
    <property type="entry name" value="CYTOCHROME C-TYPE PROTEIN"/>
    <property type="match status" value="1"/>
</dbReference>
<evidence type="ECO:0000256" key="11">
    <source>
        <dbReference type="ARBA" id="ARBA00023136"/>
    </source>
</evidence>
<evidence type="ECO:0000256" key="10">
    <source>
        <dbReference type="ARBA" id="ARBA00023004"/>
    </source>
</evidence>
<comment type="subcellular location">
    <subcellularLocation>
        <location evidence="1">Cell membrane</location>
        <topology evidence="1">Single-pass membrane protein</topology>
    </subcellularLocation>
</comment>
<keyword evidence="10 12" id="KW-0408">Iron</keyword>
<dbReference type="PANTHER" id="PTHR30333:SF1">
    <property type="entry name" value="CYTOCHROME C-TYPE PROTEIN NAPC"/>
    <property type="match status" value="1"/>
</dbReference>
<dbReference type="Gene3D" id="1.10.3820.10">
    <property type="entry name" value="Di-heme elbow motif domain"/>
    <property type="match status" value="1"/>
</dbReference>
<keyword evidence="7 12" id="KW-0479">Metal-binding</keyword>
<comment type="similarity">
    <text evidence="2">Belongs to the NapC/NirT/NrfH family.</text>
</comment>
<keyword evidence="4" id="KW-1003">Cell membrane</keyword>
<dbReference type="Pfam" id="PF03264">
    <property type="entry name" value="Cytochrom_NNT"/>
    <property type="match status" value="1"/>
</dbReference>
<comment type="caution">
    <text evidence="15">The sequence shown here is derived from an EMBL/GenBank/DDBJ whole genome shotgun (WGS) entry which is preliminary data.</text>
</comment>
<gene>
    <name evidence="15" type="ORF">FVW20_04855</name>
</gene>
<feature type="domain" description="NapC/NirT cytochrome c N-terminal" evidence="14">
    <location>
        <begin position="13"/>
        <end position="146"/>
    </location>
</feature>
<evidence type="ECO:0000256" key="8">
    <source>
        <dbReference type="ARBA" id="ARBA00022982"/>
    </source>
</evidence>
<keyword evidence="3 12" id="KW-0813">Transport</keyword>
<keyword evidence="8 12" id="KW-0249">Electron transport</keyword>
<evidence type="ECO:0000256" key="4">
    <source>
        <dbReference type="ARBA" id="ARBA00022475"/>
    </source>
</evidence>
<evidence type="ECO:0000256" key="13">
    <source>
        <dbReference type="SAM" id="Phobius"/>
    </source>
</evidence>
<organism evidence="15 16">
    <name type="scientific">Nitratidesulfovibrio oxamicus</name>
    <dbReference type="NCBI Taxonomy" id="32016"/>
    <lineage>
        <taxon>Bacteria</taxon>
        <taxon>Pseudomonadati</taxon>
        <taxon>Thermodesulfobacteriota</taxon>
        <taxon>Desulfovibrionia</taxon>
        <taxon>Desulfovibrionales</taxon>
        <taxon>Desulfovibrionaceae</taxon>
        <taxon>Nitratidesulfovibrio</taxon>
    </lineage>
</organism>
<proteinExistence type="inferred from homology"/>
<dbReference type="InterPro" id="IPR038266">
    <property type="entry name" value="NapC/NirT_cytc_sf"/>
</dbReference>
<dbReference type="InterPro" id="IPR051174">
    <property type="entry name" value="Cytochrome_c-type_ET"/>
</dbReference>
<dbReference type="PIRSF" id="PIRSF000013">
    <property type="entry name" value="4_hem_cytochrm_NapC"/>
    <property type="match status" value="1"/>
</dbReference>
<dbReference type="InterPro" id="IPR005126">
    <property type="entry name" value="NapC/NirT_cyt_c_N"/>
</dbReference>
<sequence length="159" mass="16963">MSEEAPRNGRTGLRLIVVGAALGVVLAAGAGFGMKVTDRRPFCASCHIMQEAALTHKASTHANLACNECHAPQNLAAKLPFKAAAGAKDVYMNTLGRPDDVIHSGQSTKDVVNANCKACHTMTNTQVASMDSKPYCVDCHRNVQHMRMMPISTRKVADG</sequence>
<dbReference type="RefSeq" id="WP_196608531.1">
    <property type="nucleotide sequence ID" value="NZ_VRYY01000109.1"/>
</dbReference>
<protein>
    <recommendedName>
        <fullName evidence="12">Cytochrome c-type protein</fullName>
    </recommendedName>
</protein>
<evidence type="ECO:0000256" key="9">
    <source>
        <dbReference type="ARBA" id="ARBA00022989"/>
    </source>
</evidence>
<keyword evidence="9 13" id="KW-1133">Transmembrane helix</keyword>
<evidence type="ECO:0000256" key="5">
    <source>
        <dbReference type="ARBA" id="ARBA00022617"/>
    </source>
</evidence>
<reference evidence="15 16" key="1">
    <citation type="submission" date="2019-08" db="EMBL/GenBank/DDBJ databases">
        <authorList>
            <person name="Luo N."/>
        </authorList>
    </citation>
    <scope>NUCLEOTIDE SEQUENCE [LARGE SCALE GENOMIC DNA]</scope>
    <source>
        <strain evidence="15 16">NCIMB 9442</strain>
    </source>
</reference>
<name>A0ABS0J1S0_9BACT</name>
<dbReference type="InterPro" id="IPR024717">
    <property type="entry name" value="NapC/NirT/NrfH"/>
</dbReference>
<comment type="PTM">
    <text evidence="12">Binds 4 heme groups per subunit.</text>
</comment>
<accession>A0ABS0J1S0</accession>
<dbReference type="InterPro" id="IPR036280">
    <property type="entry name" value="Multihaem_cyt_sf"/>
</dbReference>
<feature type="transmembrane region" description="Helical" evidence="13">
    <location>
        <begin position="12"/>
        <end position="34"/>
    </location>
</feature>
<dbReference type="Proteomes" id="UP001194469">
    <property type="component" value="Unassembled WGS sequence"/>
</dbReference>
<keyword evidence="5 12" id="KW-0349">Heme</keyword>
<evidence type="ECO:0000256" key="1">
    <source>
        <dbReference type="ARBA" id="ARBA00004162"/>
    </source>
</evidence>
<evidence type="ECO:0000256" key="3">
    <source>
        <dbReference type="ARBA" id="ARBA00022448"/>
    </source>
</evidence>
<keyword evidence="16" id="KW-1185">Reference proteome</keyword>